<dbReference type="HOGENOM" id="CLU_3006603_0_0_4"/>
<accession>Q7WXI0</accession>
<dbReference type="EMBL" id="AY305378">
    <property type="protein sequence ID" value="AAP85906.1"/>
    <property type="molecule type" value="Genomic_DNA"/>
</dbReference>
<protein>
    <submittedName>
        <fullName evidence="1">Uncharacterized protein</fullName>
    </submittedName>
</protein>
<geneLocation type="plasmid" evidence="1 2">
    <name>megaplasmid pHG1</name>
</geneLocation>
<sequence length="56" mass="6456">MDESYAEDGYVEPGYFEQEVYVLLVEDNGLTLSGKIEVVELAHRVLDFWRTKLTTS</sequence>
<gene>
    <name evidence="1" type="ordered locus">PHG154</name>
</gene>
<evidence type="ECO:0000313" key="1">
    <source>
        <dbReference type="EMBL" id="AAP85906.1"/>
    </source>
</evidence>
<reference evidence="1 2" key="1">
    <citation type="journal article" date="2003" name="J. Mol. Biol.">
        <title>Complete nucleotide sequence of pHG1: a Ralstonia eutropha H16 megaplasmid encoding key enzymes of H(2)-based lithoautotrophy and anaerobiosis.</title>
        <authorList>
            <person name="Schwartz E."/>
            <person name="Henne A."/>
            <person name="Cramm R."/>
            <person name="Eitinger T."/>
            <person name="Friedrich B."/>
            <person name="Gottschalk G."/>
        </authorList>
    </citation>
    <scope>NUCLEOTIDE SEQUENCE [LARGE SCALE GENOMIC DNA]</scope>
    <source>
        <strain evidence="2">ATCC 17699 / DSM 428 / KCTC 22496 / NCIMB 10442 / H16 / Stanier 337</strain>
        <plasmid evidence="1 2">megaplasmid pHG1</plasmid>
    </source>
</reference>
<dbReference type="KEGG" id="reh:PHG154"/>
<organism evidence="1 2">
    <name type="scientific">Cupriavidus necator (strain ATCC 17699 / DSM 428 / KCTC 22496 / NCIMB 10442 / H16 / Stanier 337)</name>
    <name type="common">Ralstonia eutropha</name>
    <dbReference type="NCBI Taxonomy" id="381666"/>
    <lineage>
        <taxon>Bacteria</taxon>
        <taxon>Pseudomonadati</taxon>
        <taxon>Pseudomonadota</taxon>
        <taxon>Betaproteobacteria</taxon>
        <taxon>Burkholderiales</taxon>
        <taxon>Burkholderiaceae</taxon>
        <taxon>Cupriavidus</taxon>
    </lineage>
</organism>
<dbReference type="AlphaFoldDB" id="Q7WXI0"/>
<keyword evidence="1" id="KW-0614">Plasmid</keyword>
<keyword evidence="2" id="KW-1185">Reference proteome</keyword>
<evidence type="ECO:0000313" key="2">
    <source>
        <dbReference type="Proteomes" id="UP000008210"/>
    </source>
</evidence>
<proteinExistence type="predicted"/>
<name>Q7WXI0_CUPNH</name>
<dbReference type="Proteomes" id="UP000008210">
    <property type="component" value="Plasmid megaplasmid pHG1"/>
</dbReference>